<dbReference type="SUPFAM" id="SSF56601">
    <property type="entry name" value="beta-lactamase/transpeptidase-like"/>
    <property type="match status" value="1"/>
</dbReference>
<dbReference type="PANTHER" id="PTHR46825:SF9">
    <property type="entry name" value="BETA-LACTAMASE-RELATED DOMAIN-CONTAINING PROTEIN"/>
    <property type="match status" value="1"/>
</dbReference>
<evidence type="ECO:0000259" key="1">
    <source>
        <dbReference type="Pfam" id="PF00144"/>
    </source>
</evidence>
<dbReference type="PANTHER" id="PTHR46825">
    <property type="entry name" value="D-ALANYL-D-ALANINE-CARBOXYPEPTIDASE/ENDOPEPTIDASE AMPH"/>
    <property type="match status" value="1"/>
</dbReference>
<dbReference type="Gene3D" id="3.40.710.10">
    <property type="entry name" value="DD-peptidase/beta-lactamase superfamily"/>
    <property type="match status" value="1"/>
</dbReference>
<dbReference type="RefSeq" id="WP_003573627.1">
    <property type="nucleotide sequence ID" value="NZ_BAYM01000390.1"/>
</dbReference>
<evidence type="ECO:0000313" key="2">
    <source>
        <dbReference type="EMBL" id="GAN38094.1"/>
    </source>
</evidence>
<name>A0A0C9Q131_LACPA</name>
<dbReference type="InterPro" id="IPR050491">
    <property type="entry name" value="AmpC-like"/>
</dbReference>
<sequence>MTDWQGYQKINEKYHLNGATIIVNPTEILSSWQNGAADFSMKRPFTLQTTSGLGSLSKQFTADSVLLLNAADKLDIEASLVDYVPNYRYADQVTLRQMLNMASGIPDYTELLLTDYAKRMPGASESHLSYPILEDLGHGDEITEVISLLNQHPLDFTPGEKGVYSNSNYLLLGFIISKITGDSLARFFEEHFFEPLAMTQTRLGTQYAEANSYDDLDVTAGKPVVLGRGAYQGGDGAVVSSLTDLAKWAQAVLRHDILSEKDWHEALTLTHDFYGMGWMHSKTPNWFSHAGHVFGYWTYFDVSFDKQLAQVTLNNMSPGDEARKTWQTEMAAWRETL</sequence>
<dbReference type="Proteomes" id="UP000032552">
    <property type="component" value="Unassembled WGS sequence"/>
</dbReference>
<proteinExistence type="predicted"/>
<dbReference type="AlphaFoldDB" id="A0A0C9Q131"/>
<feature type="domain" description="Beta-lactamase-related" evidence="1">
    <location>
        <begin position="11"/>
        <end position="321"/>
    </location>
</feature>
<reference evidence="3" key="1">
    <citation type="submission" date="2014-05" db="EMBL/GenBank/DDBJ databases">
        <title>Whole genome sequencing of Lactobacillus casei NRIC0644.</title>
        <authorList>
            <person name="Atarashi H."/>
            <person name="Yoshida Y."/>
            <person name="Fujimura S."/>
            <person name="Tanaka N."/>
            <person name="Shiwa Y."/>
            <person name="Yoshikawa H."/>
            <person name="Okada S."/>
            <person name="Nakagawa J."/>
        </authorList>
    </citation>
    <scope>NUCLEOTIDE SEQUENCE [LARGE SCALE GENOMIC DNA]</scope>
    <source>
        <strain evidence="3">NRIC0644</strain>
    </source>
</reference>
<organism evidence="2 3">
    <name type="scientific">Lacticaseibacillus paracasei NRIC 0644</name>
    <dbReference type="NCBI Taxonomy" id="1435038"/>
    <lineage>
        <taxon>Bacteria</taxon>
        <taxon>Bacillati</taxon>
        <taxon>Bacillota</taxon>
        <taxon>Bacilli</taxon>
        <taxon>Lactobacillales</taxon>
        <taxon>Lactobacillaceae</taxon>
        <taxon>Lacticaseibacillus</taxon>
    </lineage>
</organism>
<dbReference type="Pfam" id="PF00144">
    <property type="entry name" value="Beta-lactamase"/>
    <property type="match status" value="1"/>
</dbReference>
<gene>
    <name evidence="2" type="ORF">LC0644_2683</name>
</gene>
<protein>
    <submittedName>
        <fullName evidence="2">Beta-lactamase class C and other penicillin binding proteins</fullName>
    </submittedName>
</protein>
<evidence type="ECO:0000313" key="3">
    <source>
        <dbReference type="Proteomes" id="UP000032552"/>
    </source>
</evidence>
<dbReference type="InterPro" id="IPR001466">
    <property type="entry name" value="Beta-lactam-related"/>
</dbReference>
<dbReference type="EMBL" id="BAYM01000390">
    <property type="protein sequence ID" value="GAN38094.1"/>
    <property type="molecule type" value="Genomic_DNA"/>
</dbReference>
<dbReference type="InterPro" id="IPR012338">
    <property type="entry name" value="Beta-lactam/transpept-like"/>
</dbReference>
<comment type="caution">
    <text evidence="2">The sequence shown here is derived from an EMBL/GenBank/DDBJ whole genome shotgun (WGS) entry which is preliminary data.</text>
</comment>
<accession>A0A0C9Q131</accession>